<gene>
    <name evidence="1" type="ORF">HMPREF1317_0518</name>
</gene>
<sequence length="39" mass="4011">MDVSAYPGTNVNGAFTGTDEDRAVAARADSRQDLAIALA</sequence>
<name>J0NLD5_9ACTO</name>
<dbReference type="Proteomes" id="UP000004578">
    <property type="component" value="Unassembled WGS sequence"/>
</dbReference>
<proteinExistence type="predicted"/>
<evidence type="ECO:0000313" key="1">
    <source>
        <dbReference type="EMBL" id="EJF47974.1"/>
    </source>
</evidence>
<reference evidence="1 2" key="1">
    <citation type="submission" date="2012-05" db="EMBL/GenBank/DDBJ databases">
        <authorList>
            <person name="Harkins D.M."/>
            <person name="Madupu R."/>
            <person name="Durkin A.S."/>
            <person name="Torralba M."/>
            <person name="Methe B."/>
            <person name="Sutton G.G."/>
            <person name="Nelson K.E."/>
        </authorList>
    </citation>
    <scope>NUCLEOTIDE SEQUENCE [LARGE SCALE GENOMIC DNA]</scope>
    <source>
        <strain evidence="1 2">F0490</strain>
    </source>
</reference>
<protein>
    <submittedName>
        <fullName evidence="1">Uncharacterized protein</fullName>
    </submittedName>
</protein>
<comment type="caution">
    <text evidence="1">The sequence shown here is derived from an EMBL/GenBank/DDBJ whole genome shotgun (WGS) entry which is preliminary data.</text>
</comment>
<organism evidence="1 2">
    <name type="scientific">Schaalia georgiae F0490</name>
    <dbReference type="NCBI Taxonomy" id="1125717"/>
    <lineage>
        <taxon>Bacteria</taxon>
        <taxon>Bacillati</taxon>
        <taxon>Actinomycetota</taxon>
        <taxon>Actinomycetes</taxon>
        <taxon>Actinomycetales</taxon>
        <taxon>Actinomycetaceae</taxon>
        <taxon>Schaalia</taxon>
    </lineage>
</organism>
<accession>J0NLD5</accession>
<dbReference type="PATRIC" id="fig|1125717.3.peg.367"/>
<evidence type="ECO:0000313" key="2">
    <source>
        <dbReference type="Proteomes" id="UP000004578"/>
    </source>
</evidence>
<keyword evidence="2" id="KW-1185">Reference proteome</keyword>
<dbReference type="EMBL" id="AKFS01000057">
    <property type="protein sequence ID" value="EJF47974.1"/>
    <property type="molecule type" value="Genomic_DNA"/>
</dbReference>
<dbReference type="AlphaFoldDB" id="J0NLD5"/>